<dbReference type="InterPro" id="IPR014710">
    <property type="entry name" value="RmlC-like_jellyroll"/>
</dbReference>
<evidence type="ECO:0000259" key="3">
    <source>
        <dbReference type="Pfam" id="PF02678"/>
    </source>
</evidence>
<dbReference type="Pfam" id="PF05726">
    <property type="entry name" value="Pirin_C"/>
    <property type="match status" value="1"/>
</dbReference>
<dbReference type="PANTHER" id="PTHR13903:SF8">
    <property type="entry name" value="PIRIN"/>
    <property type="match status" value="1"/>
</dbReference>
<evidence type="ECO:0000313" key="5">
    <source>
        <dbReference type="EMBL" id="CAE4667683.1"/>
    </source>
</evidence>
<name>A0A7S4T7E7_9STRA</name>
<feature type="domain" description="Pirin N-terminal" evidence="3">
    <location>
        <begin position="94"/>
        <end position="165"/>
    </location>
</feature>
<dbReference type="Gene3D" id="2.60.120.10">
    <property type="entry name" value="Jelly Rolls"/>
    <property type="match status" value="1"/>
</dbReference>
<sequence length="415" mass="47573">MSRWCLLLFWDERYWGDHTVVQLLVILFHHTAMFRRQVPNKDFYQLRPIFFVCMIILLIQGKGRITIYQHYPSIPLSGYLYYPSFFIFQTKNVGFITVTYILKGGLVHRDSLGVKQTYGAETRHDGKHTQWLTAGAGVLHEEMWDIQQPGMFFKPSSQELFQLWLNLPARDKMISPKVQLLGGEEETPTVITMENSNMNTDEDARMTAKSKNVENDKIATKTIVIAGEHSGKRGSVVTQTDVSILHVQIMEPNVTWTHILPESHKTAIIYVRRGSIYVGEERVPAHYTAYLKSHGTNLSVTSDPKSSSKSNNDQPIADFILLAGEPINEPIMPQGSMVMNYPNEINQAYQDYQTGKMGIPWDHTVSDEDWKAHTERYPSFYKEGKDLFYVQSAVNNLKEWSNKEDAEVSKRGNDV</sequence>
<evidence type="ECO:0008006" key="6">
    <source>
        <dbReference type="Google" id="ProtNLM"/>
    </source>
</evidence>
<dbReference type="AlphaFoldDB" id="A0A7S4T7E7"/>
<dbReference type="EMBL" id="HBNS01060565">
    <property type="protein sequence ID" value="CAE4667683.1"/>
    <property type="molecule type" value="Transcribed_RNA"/>
</dbReference>
<dbReference type="InterPro" id="IPR008778">
    <property type="entry name" value="Pirin_C_dom"/>
</dbReference>
<reference evidence="5" key="1">
    <citation type="submission" date="2021-01" db="EMBL/GenBank/DDBJ databases">
        <authorList>
            <person name="Corre E."/>
            <person name="Pelletier E."/>
            <person name="Niang G."/>
            <person name="Scheremetjew M."/>
            <person name="Finn R."/>
            <person name="Kale V."/>
            <person name="Holt S."/>
            <person name="Cochrane G."/>
            <person name="Meng A."/>
            <person name="Brown T."/>
            <person name="Cohen L."/>
        </authorList>
    </citation>
    <scope>NUCLEOTIDE SEQUENCE</scope>
    <source>
        <strain evidence="5">GSO104</strain>
    </source>
</reference>
<protein>
    <recommendedName>
        <fullName evidence="6">Pirin N-terminal domain-containing protein</fullName>
    </recommendedName>
</protein>
<evidence type="ECO:0000259" key="4">
    <source>
        <dbReference type="Pfam" id="PF05726"/>
    </source>
</evidence>
<evidence type="ECO:0000256" key="2">
    <source>
        <dbReference type="RuleBase" id="RU003457"/>
    </source>
</evidence>
<evidence type="ECO:0000256" key="1">
    <source>
        <dbReference type="ARBA" id="ARBA00008416"/>
    </source>
</evidence>
<dbReference type="PANTHER" id="PTHR13903">
    <property type="entry name" value="PIRIN-RELATED"/>
    <property type="match status" value="1"/>
</dbReference>
<dbReference type="InterPro" id="IPR003829">
    <property type="entry name" value="Pirin_N_dom"/>
</dbReference>
<comment type="similarity">
    <text evidence="1 2">Belongs to the pirin family.</text>
</comment>
<dbReference type="SUPFAM" id="SSF51182">
    <property type="entry name" value="RmlC-like cupins"/>
    <property type="match status" value="1"/>
</dbReference>
<dbReference type="CDD" id="cd02247">
    <property type="entry name" value="cupin_pirin_C"/>
    <property type="match status" value="1"/>
</dbReference>
<organism evidence="5">
    <name type="scientific">Ditylum brightwellii</name>
    <dbReference type="NCBI Taxonomy" id="49249"/>
    <lineage>
        <taxon>Eukaryota</taxon>
        <taxon>Sar</taxon>
        <taxon>Stramenopiles</taxon>
        <taxon>Ochrophyta</taxon>
        <taxon>Bacillariophyta</taxon>
        <taxon>Mediophyceae</taxon>
        <taxon>Lithodesmiophycidae</taxon>
        <taxon>Lithodesmiales</taxon>
        <taxon>Lithodesmiaceae</taxon>
        <taxon>Ditylum</taxon>
    </lineage>
</organism>
<proteinExistence type="inferred from homology"/>
<feature type="domain" description="Pirin C-terminal" evidence="4">
    <location>
        <begin position="250"/>
        <end position="358"/>
    </location>
</feature>
<accession>A0A7S4T7E7</accession>
<gene>
    <name evidence="5" type="ORF">DBRI00130_LOCUS43613</name>
</gene>
<dbReference type="InterPro" id="IPR012093">
    <property type="entry name" value="Pirin"/>
</dbReference>
<dbReference type="InterPro" id="IPR011051">
    <property type="entry name" value="RmlC_Cupin_sf"/>
</dbReference>
<dbReference type="Pfam" id="PF02678">
    <property type="entry name" value="Pirin"/>
    <property type="match status" value="1"/>
</dbReference>